<accession>A0ABR2BBZ3</accession>
<sequence length="175" mass="18626">MGSQFKVLDGVHDDMHELLEVDPTLPISNIDARMQMDAGEPILLARSREDDVSADGSNSCLSTSPRVVLDLEGVGGSTPMVVVSVGEGDGIQVQSNLTKTKVGSHAALNIVDNEKLRRVAYSKKVALQDWVKEAVQGVDKLAKSVQENGQQAQGVNLSVSGDAVSRTEDGIRDSQ</sequence>
<comment type="caution">
    <text evidence="2">The sequence shown here is derived from an EMBL/GenBank/DDBJ whole genome shotgun (WGS) entry which is preliminary data.</text>
</comment>
<evidence type="ECO:0000313" key="2">
    <source>
        <dbReference type="EMBL" id="KAK8503980.1"/>
    </source>
</evidence>
<organism evidence="2 3">
    <name type="scientific">Hibiscus sabdariffa</name>
    <name type="common">roselle</name>
    <dbReference type="NCBI Taxonomy" id="183260"/>
    <lineage>
        <taxon>Eukaryota</taxon>
        <taxon>Viridiplantae</taxon>
        <taxon>Streptophyta</taxon>
        <taxon>Embryophyta</taxon>
        <taxon>Tracheophyta</taxon>
        <taxon>Spermatophyta</taxon>
        <taxon>Magnoliopsida</taxon>
        <taxon>eudicotyledons</taxon>
        <taxon>Gunneridae</taxon>
        <taxon>Pentapetalae</taxon>
        <taxon>rosids</taxon>
        <taxon>malvids</taxon>
        <taxon>Malvales</taxon>
        <taxon>Malvaceae</taxon>
        <taxon>Malvoideae</taxon>
        <taxon>Hibiscus</taxon>
    </lineage>
</organism>
<dbReference type="EMBL" id="JBBPBM010000147">
    <property type="protein sequence ID" value="KAK8503980.1"/>
    <property type="molecule type" value="Genomic_DNA"/>
</dbReference>
<feature type="compositionally biased region" description="Polar residues" evidence="1">
    <location>
        <begin position="145"/>
        <end position="159"/>
    </location>
</feature>
<evidence type="ECO:0000256" key="1">
    <source>
        <dbReference type="SAM" id="MobiDB-lite"/>
    </source>
</evidence>
<dbReference type="Proteomes" id="UP001472677">
    <property type="component" value="Unassembled WGS sequence"/>
</dbReference>
<feature type="region of interest" description="Disordered" evidence="1">
    <location>
        <begin position="145"/>
        <end position="175"/>
    </location>
</feature>
<protein>
    <submittedName>
        <fullName evidence="2">Uncharacterized protein</fullName>
    </submittedName>
</protein>
<evidence type="ECO:0000313" key="3">
    <source>
        <dbReference type="Proteomes" id="UP001472677"/>
    </source>
</evidence>
<gene>
    <name evidence="2" type="ORF">V6N12_019147</name>
</gene>
<keyword evidence="3" id="KW-1185">Reference proteome</keyword>
<feature type="compositionally biased region" description="Basic and acidic residues" evidence="1">
    <location>
        <begin position="165"/>
        <end position="175"/>
    </location>
</feature>
<name>A0ABR2BBZ3_9ROSI</name>
<reference evidence="2 3" key="1">
    <citation type="journal article" date="2024" name="G3 (Bethesda)">
        <title>Genome assembly of Hibiscus sabdariffa L. provides insights into metabolisms of medicinal natural products.</title>
        <authorList>
            <person name="Kim T."/>
        </authorList>
    </citation>
    <scope>NUCLEOTIDE SEQUENCE [LARGE SCALE GENOMIC DNA]</scope>
    <source>
        <strain evidence="2">TK-2024</strain>
        <tissue evidence="2">Old leaves</tissue>
    </source>
</reference>
<proteinExistence type="predicted"/>